<dbReference type="EMBL" id="PDTI01000009">
    <property type="protein sequence ID" value="PIE63356.1"/>
    <property type="molecule type" value="Genomic_DNA"/>
</dbReference>
<dbReference type="AlphaFoldDB" id="A0A2G6MTR6"/>
<organism evidence="2 3">
    <name type="scientific">Desulfobacter postgatei</name>
    <dbReference type="NCBI Taxonomy" id="2293"/>
    <lineage>
        <taxon>Bacteria</taxon>
        <taxon>Pseudomonadati</taxon>
        <taxon>Thermodesulfobacteriota</taxon>
        <taxon>Desulfobacteria</taxon>
        <taxon>Desulfobacterales</taxon>
        <taxon>Desulfobacteraceae</taxon>
        <taxon>Desulfobacter</taxon>
    </lineage>
</organism>
<name>A0A2G6MTR6_9BACT</name>
<proteinExistence type="predicted"/>
<comment type="caution">
    <text evidence="2">The sequence shown here is derived from an EMBL/GenBank/DDBJ whole genome shotgun (WGS) entry which is preliminary data.</text>
</comment>
<dbReference type="SMART" id="SM00271">
    <property type="entry name" value="DnaJ"/>
    <property type="match status" value="1"/>
</dbReference>
<dbReference type="SUPFAM" id="SSF46565">
    <property type="entry name" value="Chaperone J-domain"/>
    <property type="match status" value="1"/>
</dbReference>
<sequence>MYLAKVKKEGQATYVLRESVKQGEQLVARDIFDIGPCPGAWIDYPGGNAWYVSPDLESRISTIAGDVDKNQLEDLFWPFIRPAIRRATQTFRQRSFKQYKPLTRTQKETIARQVHAFDKRRAHFLKFGNMDQGPLVNMPAVLFKQFHNKSRDEIEQRFIYQERVLRQKDLKSYVYTALDLHRFFKGFMARQMPHALDQDKVEAFFIQELCQLNKELFELTSQLHEYLIRYAVMFFDHTYGDSVLLDDMAKDFQFRQRSRWYKAPGATPQLGLSQALKIFNLTAKALESMDKKDLTREFRRLAREHHPDRGGSHDMFVELGNAYEALLEKIS</sequence>
<feature type="domain" description="J" evidence="1">
    <location>
        <begin position="274"/>
        <end position="331"/>
    </location>
</feature>
<accession>A0A2G6MTR6</accession>
<protein>
    <submittedName>
        <fullName evidence="2">Molecular chaperone DnaJ</fullName>
    </submittedName>
</protein>
<evidence type="ECO:0000313" key="2">
    <source>
        <dbReference type="EMBL" id="PIE63356.1"/>
    </source>
</evidence>
<dbReference type="Proteomes" id="UP000231203">
    <property type="component" value="Unassembled WGS sequence"/>
</dbReference>
<evidence type="ECO:0000259" key="1">
    <source>
        <dbReference type="PROSITE" id="PS50076"/>
    </source>
</evidence>
<evidence type="ECO:0000313" key="3">
    <source>
        <dbReference type="Proteomes" id="UP000231203"/>
    </source>
</evidence>
<gene>
    <name evidence="2" type="ORF">CSA25_00765</name>
</gene>
<reference evidence="2 3" key="1">
    <citation type="submission" date="2017-10" db="EMBL/GenBank/DDBJ databases">
        <title>Novel microbial diversity and functional potential in the marine mammal oral microbiome.</title>
        <authorList>
            <person name="Dudek N.K."/>
            <person name="Sun C.L."/>
            <person name="Burstein D."/>
            <person name="Kantor R.S."/>
            <person name="Aliaga Goltsman D.S."/>
            <person name="Bik E.M."/>
            <person name="Thomas B.C."/>
            <person name="Banfield J.F."/>
            <person name="Relman D.A."/>
        </authorList>
    </citation>
    <scope>NUCLEOTIDE SEQUENCE [LARGE SCALE GENOMIC DNA]</scope>
    <source>
        <strain evidence="2">DOLJORAL78_47_202</strain>
    </source>
</reference>
<dbReference type="Gene3D" id="1.10.287.110">
    <property type="entry name" value="DnaJ domain"/>
    <property type="match status" value="1"/>
</dbReference>
<dbReference type="CDD" id="cd06257">
    <property type="entry name" value="DnaJ"/>
    <property type="match status" value="1"/>
</dbReference>
<dbReference type="InterPro" id="IPR036869">
    <property type="entry name" value="J_dom_sf"/>
</dbReference>
<dbReference type="InterPro" id="IPR001623">
    <property type="entry name" value="DnaJ_domain"/>
</dbReference>
<dbReference type="PROSITE" id="PS50076">
    <property type="entry name" value="DNAJ_2"/>
    <property type="match status" value="1"/>
</dbReference>